<evidence type="ECO:0000313" key="3">
    <source>
        <dbReference type="EMBL" id="KAF1980021.1"/>
    </source>
</evidence>
<reference evidence="3" key="1">
    <citation type="journal article" date="2020" name="Stud. Mycol.">
        <title>101 Dothideomycetes genomes: a test case for predicting lifestyles and emergence of pathogens.</title>
        <authorList>
            <person name="Haridas S."/>
            <person name="Albert R."/>
            <person name="Binder M."/>
            <person name="Bloem J."/>
            <person name="Labutti K."/>
            <person name="Salamov A."/>
            <person name="Andreopoulos B."/>
            <person name="Baker S."/>
            <person name="Barry K."/>
            <person name="Bills G."/>
            <person name="Bluhm B."/>
            <person name="Cannon C."/>
            <person name="Castanera R."/>
            <person name="Culley D."/>
            <person name="Daum C."/>
            <person name="Ezra D."/>
            <person name="Gonzalez J."/>
            <person name="Henrissat B."/>
            <person name="Kuo A."/>
            <person name="Liang C."/>
            <person name="Lipzen A."/>
            <person name="Lutzoni F."/>
            <person name="Magnuson J."/>
            <person name="Mondo S."/>
            <person name="Nolan M."/>
            <person name="Ohm R."/>
            <person name="Pangilinan J."/>
            <person name="Park H.-J."/>
            <person name="Ramirez L."/>
            <person name="Alfaro M."/>
            <person name="Sun H."/>
            <person name="Tritt A."/>
            <person name="Yoshinaga Y."/>
            <person name="Zwiers L.-H."/>
            <person name="Turgeon B."/>
            <person name="Goodwin S."/>
            <person name="Spatafora J."/>
            <person name="Crous P."/>
            <person name="Grigoriev I."/>
        </authorList>
    </citation>
    <scope>NUCLEOTIDE SEQUENCE</scope>
    <source>
        <strain evidence="3">CBS 107.79</strain>
    </source>
</reference>
<evidence type="ECO:0000256" key="1">
    <source>
        <dbReference type="SAM" id="MobiDB-lite"/>
    </source>
</evidence>
<feature type="region of interest" description="Disordered" evidence="1">
    <location>
        <begin position="244"/>
        <end position="350"/>
    </location>
</feature>
<feature type="compositionally biased region" description="Low complexity" evidence="1">
    <location>
        <begin position="244"/>
        <end position="260"/>
    </location>
</feature>
<keyword evidence="4" id="KW-1185">Reference proteome</keyword>
<keyword evidence="2" id="KW-0732">Signal</keyword>
<feature type="compositionally biased region" description="Basic and acidic residues" evidence="1">
    <location>
        <begin position="269"/>
        <end position="312"/>
    </location>
</feature>
<feature type="chain" id="PRO_5025517956" evidence="2">
    <location>
        <begin position="19"/>
        <end position="350"/>
    </location>
</feature>
<dbReference type="AlphaFoldDB" id="A0A6A5VRZ4"/>
<sequence length="350" mass="37777">MVLKTLVTLALATGFAAAKPINTPKELPAYAKRQFEALAALGGNQQSQAFNFIDGFNNFNNQQQVIQVKEQNLQIVDNGRQQAVVQQVNEVLIVQNEQDGFNRDLNNLFRKSSMRRERNDRATVMLVVQQIQVSVQDDRGNAFQQDVFVQSAVVANRGARETNTVMLFESKAIVATEILGNRGGRGGLGAGIAGQTNAGALLPTKTAGVQLLGAKPTWSEVVEDPAATLGAVWQAELQDLQNAEQDQADNQVNDDAAQQEKQALDQTAEEQKKKDEEAAKQAEEQKKKDEEAAKQAEEQQKQQDEQAKKDAEQQAQQAQQGQENAGADAAAPPADAAVPPADAAAPPAEA</sequence>
<protein>
    <submittedName>
        <fullName evidence="3">Uncharacterized protein</fullName>
    </submittedName>
</protein>
<organism evidence="3 4">
    <name type="scientific">Bimuria novae-zelandiae CBS 107.79</name>
    <dbReference type="NCBI Taxonomy" id="1447943"/>
    <lineage>
        <taxon>Eukaryota</taxon>
        <taxon>Fungi</taxon>
        <taxon>Dikarya</taxon>
        <taxon>Ascomycota</taxon>
        <taxon>Pezizomycotina</taxon>
        <taxon>Dothideomycetes</taxon>
        <taxon>Pleosporomycetidae</taxon>
        <taxon>Pleosporales</taxon>
        <taxon>Massarineae</taxon>
        <taxon>Didymosphaeriaceae</taxon>
        <taxon>Bimuria</taxon>
    </lineage>
</organism>
<accession>A0A6A5VRZ4</accession>
<gene>
    <name evidence="3" type="ORF">BU23DRAFT_530</name>
</gene>
<evidence type="ECO:0000256" key="2">
    <source>
        <dbReference type="SAM" id="SignalP"/>
    </source>
</evidence>
<evidence type="ECO:0000313" key="4">
    <source>
        <dbReference type="Proteomes" id="UP000800036"/>
    </source>
</evidence>
<name>A0A6A5VRZ4_9PLEO</name>
<feature type="signal peptide" evidence="2">
    <location>
        <begin position="1"/>
        <end position="18"/>
    </location>
</feature>
<dbReference type="EMBL" id="ML976656">
    <property type="protein sequence ID" value="KAF1980021.1"/>
    <property type="molecule type" value="Genomic_DNA"/>
</dbReference>
<dbReference type="OrthoDB" id="3933243at2759"/>
<proteinExistence type="predicted"/>
<dbReference type="Proteomes" id="UP000800036">
    <property type="component" value="Unassembled WGS sequence"/>
</dbReference>
<feature type="compositionally biased region" description="Low complexity" evidence="1">
    <location>
        <begin position="313"/>
        <end position="350"/>
    </location>
</feature>